<gene>
    <name evidence="4" type="ORF">AKL21_03540</name>
</gene>
<dbReference type="EMBL" id="LHUG01000003">
    <property type="protein sequence ID" value="PAB01541.1"/>
    <property type="molecule type" value="Genomic_DNA"/>
</dbReference>
<dbReference type="Pfam" id="PF06030">
    <property type="entry name" value="WxLIP_PGBD"/>
    <property type="match status" value="1"/>
</dbReference>
<keyword evidence="1" id="KW-1133">Transmembrane helix</keyword>
<dbReference type="RefSeq" id="WP_180708216.1">
    <property type="nucleotide sequence ID" value="NZ_LHUG01000003.1"/>
</dbReference>
<proteinExistence type="predicted"/>
<organism evidence="4 5">
    <name type="scientific">Enterococcus canintestini</name>
    <dbReference type="NCBI Taxonomy" id="317010"/>
    <lineage>
        <taxon>Bacteria</taxon>
        <taxon>Bacillati</taxon>
        <taxon>Bacillota</taxon>
        <taxon>Bacilli</taxon>
        <taxon>Lactobacillales</taxon>
        <taxon>Enterococcaceae</taxon>
        <taxon>Enterococcus</taxon>
    </lineage>
</organism>
<dbReference type="Proteomes" id="UP000216797">
    <property type="component" value="Unassembled WGS sequence"/>
</dbReference>
<keyword evidence="5" id="KW-1185">Reference proteome</keyword>
<evidence type="ECO:0000259" key="3">
    <source>
        <dbReference type="Pfam" id="PF11797"/>
    </source>
</evidence>
<keyword evidence="1" id="KW-0812">Transmembrane</keyword>
<keyword evidence="1" id="KW-0472">Membrane</keyword>
<evidence type="ECO:0000259" key="2">
    <source>
        <dbReference type="Pfam" id="PF06030"/>
    </source>
</evidence>
<dbReference type="InterPro" id="IPR021759">
    <property type="entry name" value="WxLIP_HBD"/>
</dbReference>
<dbReference type="Pfam" id="PF11797">
    <property type="entry name" value="WxLIP_HBD"/>
    <property type="match status" value="1"/>
</dbReference>
<name>A0A267HT45_9ENTE</name>
<dbReference type="InterPro" id="IPR010317">
    <property type="entry name" value="WxLIP_PGBD"/>
</dbReference>
<evidence type="ECO:0000313" key="4">
    <source>
        <dbReference type="EMBL" id="PAB01541.1"/>
    </source>
</evidence>
<reference evidence="4 5" key="1">
    <citation type="submission" date="2015-08" db="EMBL/GenBank/DDBJ databases">
        <title>Enterococcus genome sequence.</title>
        <authorList>
            <person name="Acedo J.Z."/>
            <person name="Vederas J.C."/>
        </authorList>
    </citation>
    <scope>NUCLEOTIDE SEQUENCE [LARGE SCALE GENOMIC DNA]</scope>
    <source>
        <strain evidence="4 5">49</strain>
    </source>
</reference>
<protein>
    <submittedName>
        <fullName evidence="4">Uncharacterized protein</fullName>
    </submittedName>
</protein>
<comment type="caution">
    <text evidence="4">The sequence shown here is derived from an EMBL/GenBank/DDBJ whole genome shotgun (WGS) entry which is preliminary data.</text>
</comment>
<dbReference type="AlphaFoldDB" id="A0A267HT45"/>
<feature type="transmembrane region" description="Helical" evidence="1">
    <location>
        <begin position="284"/>
        <end position="305"/>
    </location>
</feature>
<evidence type="ECO:0000256" key="1">
    <source>
        <dbReference type="SAM" id="Phobius"/>
    </source>
</evidence>
<evidence type="ECO:0000313" key="5">
    <source>
        <dbReference type="Proteomes" id="UP000216797"/>
    </source>
</evidence>
<sequence>MKKIFLYLSLLLLTLGITLGSFSSITYATGADFSVAPILPDNQVGDASYFDILVAPGETYPLNLQVRNQSDQVKTLHIALNPARTNLYGQLDYQNKTANKLSGPNLPDLLTGKEEVRLEPNETKIITYQLTLPKEAFSGVLIGAFVIQDTTKKAETDGIKNQFVYQIGLKVREETAKAKAKLTFTNLRIKDEQLYIDVKNNSAGNLSQVAFSGTLSGEMSDQFSQKLSLVPYSKATLILPFTKLQAGDYQLKLNVATSETHYQKNFRLVEQDGQLHLKSKVTPILIASLLLVGLLIGGSIFIFFWQRQKKEA</sequence>
<feature type="domain" description="WxL Interacting Protein peptidoglycan binding" evidence="2">
    <location>
        <begin position="33"/>
        <end position="148"/>
    </location>
</feature>
<feature type="domain" description="WxL Interacting Protein host binding" evidence="3">
    <location>
        <begin position="158"/>
        <end position="267"/>
    </location>
</feature>
<accession>A0A267HT45</accession>